<keyword evidence="5 8" id="KW-0472">Membrane</keyword>
<evidence type="ECO:0000256" key="5">
    <source>
        <dbReference type="ARBA" id="ARBA00023136"/>
    </source>
</evidence>
<comment type="function">
    <text evidence="8">This protein is part of the stalk that links CF(0) to CF(1). It either transmits conformational changes from CF(0) to CF(1) or is implicated in proton conduction.</text>
</comment>
<sequence length="178" mass="19696">MAEFATLARPYAEAVLGLAKASGDFTQWSDNLRLLTMIVKDSAIAVVIANPRVEKSVLISLLLDVCADKIGDEAQNLVKVLIDNNRLSIVPYIAQEYELLKAQQQGYETVELISAFPVTEPQEQELSSVLKKQLDKTVNISVRIDESLMGGWLVRVGDQVIDASVKGRLQQLATELRR</sequence>
<evidence type="ECO:0000256" key="4">
    <source>
        <dbReference type="ARBA" id="ARBA00023065"/>
    </source>
</evidence>
<comment type="similarity">
    <text evidence="8">Belongs to the ATPase delta chain family.</text>
</comment>
<evidence type="ECO:0000256" key="3">
    <source>
        <dbReference type="ARBA" id="ARBA00022781"/>
    </source>
</evidence>
<dbReference type="GO" id="GO:0046933">
    <property type="term" value="F:proton-transporting ATP synthase activity, rotational mechanism"/>
    <property type="evidence" value="ECO:0007669"/>
    <property type="project" value="UniProtKB-UniRule"/>
</dbReference>
<protein>
    <recommendedName>
        <fullName evidence="8">ATP synthase subunit delta</fullName>
    </recommendedName>
    <alternativeName>
        <fullName evidence="8">ATP synthase F(1) sector subunit delta</fullName>
    </alternativeName>
    <alternativeName>
        <fullName evidence="8">F-type ATPase subunit delta</fullName>
        <shortName evidence="8">F-ATPase subunit delta</shortName>
    </alternativeName>
</protein>
<gene>
    <name evidence="8" type="primary">atpH</name>
    <name evidence="9" type="ORF">BLE401_15115</name>
</gene>
<keyword evidence="6 8" id="KW-0139">CF(1)</keyword>
<dbReference type="PRINTS" id="PR00125">
    <property type="entry name" value="ATPASEDELTA"/>
</dbReference>
<comment type="function">
    <text evidence="8">F(1)F(0) ATP synthase produces ATP from ADP in the presence of a proton or sodium gradient. F-type ATPases consist of two structural domains, F(1) containing the extramembraneous catalytic core and F(0) containing the membrane proton channel, linked together by a central stalk and a peripheral stalk. During catalysis, ATP synthesis in the catalytic domain of F(1) is coupled via a rotary mechanism of the central stalk subunits to proton translocation.</text>
</comment>
<dbReference type="KEGG" id="blep:AL038_09195"/>
<keyword evidence="3 8" id="KW-0375">Hydrogen ion transport</keyword>
<dbReference type="NCBIfam" id="NF004402">
    <property type="entry name" value="PRK05758.2-2"/>
    <property type="match status" value="1"/>
</dbReference>
<evidence type="ECO:0000256" key="2">
    <source>
        <dbReference type="ARBA" id="ARBA00022448"/>
    </source>
</evidence>
<dbReference type="Gene3D" id="1.10.520.20">
    <property type="entry name" value="N-terminal domain of the delta subunit of the F1F0-ATP synthase"/>
    <property type="match status" value="1"/>
</dbReference>
<dbReference type="SUPFAM" id="SSF47928">
    <property type="entry name" value="N-terminal domain of the delta subunit of the F1F0-ATP synthase"/>
    <property type="match status" value="1"/>
</dbReference>
<evidence type="ECO:0000256" key="6">
    <source>
        <dbReference type="ARBA" id="ARBA00023196"/>
    </source>
</evidence>
<dbReference type="RefSeq" id="WP_062152133.1">
    <property type="nucleotide sequence ID" value="NZ_CP012373.2"/>
</dbReference>
<dbReference type="InterPro" id="IPR026015">
    <property type="entry name" value="ATP_synth_OSCP/delta_N_sf"/>
</dbReference>
<evidence type="ECO:0000313" key="9">
    <source>
        <dbReference type="EMBL" id="AUI69893.1"/>
    </source>
</evidence>
<dbReference type="HAMAP" id="MF_01416">
    <property type="entry name" value="ATP_synth_delta_bact"/>
    <property type="match status" value="1"/>
</dbReference>
<dbReference type="Pfam" id="PF00213">
    <property type="entry name" value="OSCP"/>
    <property type="match status" value="1"/>
</dbReference>
<name>A0A2N9YHF1_9GAMM</name>
<dbReference type="GO" id="GO:0045259">
    <property type="term" value="C:proton-transporting ATP synthase complex"/>
    <property type="evidence" value="ECO:0007669"/>
    <property type="project" value="UniProtKB-KW"/>
</dbReference>
<proteinExistence type="inferred from homology"/>
<dbReference type="PANTHER" id="PTHR11910">
    <property type="entry name" value="ATP SYNTHASE DELTA CHAIN"/>
    <property type="match status" value="1"/>
</dbReference>
<accession>A0A2N9YHF1</accession>
<keyword evidence="4 8" id="KW-0406">Ion transport</keyword>
<evidence type="ECO:0000256" key="1">
    <source>
        <dbReference type="ARBA" id="ARBA00004370"/>
    </source>
</evidence>
<evidence type="ECO:0000256" key="7">
    <source>
        <dbReference type="ARBA" id="ARBA00023310"/>
    </source>
</evidence>
<reference evidence="10" key="1">
    <citation type="submission" date="2016-12" db="EMBL/GenBank/DDBJ databases">
        <title>Complete Genome Sequence of Beggiatoa leptomitiformis D-401.</title>
        <authorList>
            <person name="Fomenkov A."/>
            <person name="Vincze T."/>
            <person name="Grabovich M."/>
            <person name="Anton B.P."/>
            <person name="Dubinina G."/>
            <person name="Orlova M."/>
            <person name="Belousova E."/>
            <person name="Roberts R.J."/>
        </authorList>
    </citation>
    <scope>NUCLEOTIDE SEQUENCE [LARGE SCALE GENOMIC DNA]</scope>
    <source>
        <strain evidence="10">D-401</strain>
    </source>
</reference>
<dbReference type="STRING" id="288004.AL038_09195"/>
<keyword evidence="2 8" id="KW-0813">Transport</keyword>
<comment type="subcellular location">
    <subcellularLocation>
        <location evidence="8">Cell membrane</location>
        <topology evidence="8">Peripheral membrane protein</topology>
    </subcellularLocation>
    <subcellularLocation>
        <location evidence="1">Membrane</location>
    </subcellularLocation>
</comment>
<organism evidence="9 10">
    <name type="scientific">Beggiatoa leptomitoformis</name>
    <dbReference type="NCBI Taxonomy" id="288004"/>
    <lineage>
        <taxon>Bacteria</taxon>
        <taxon>Pseudomonadati</taxon>
        <taxon>Pseudomonadota</taxon>
        <taxon>Gammaproteobacteria</taxon>
        <taxon>Thiotrichales</taxon>
        <taxon>Thiotrichaceae</taxon>
        <taxon>Beggiatoa</taxon>
    </lineage>
</organism>
<dbReference type="EMBL" id="CP018889">
    <property type="protein sequence ID" value="AUI69893.1"/>
    <property type="molecule type" value="Genomic_DNA"/>
</dbReference>
<dbReference type="InterPro" id="IPR000711">
    <property type="entry name" value="ATPase_OSCP/dsu"/>
</dbReference>
<evidence type="ECO:0000313" key="10">
    <source>
        <dbReference type="Proteomes" id="UP000234271"/>
    </source>
</evidence>
<keyword evidence="10" id="KW-1185">Reference proteome</keyword>
<dbReference type="AlphaFoldDB" id="A0A2N9YHF1"/>
<evidence type="ECO:0000256" key="8">
    <source>
        <dbReference type="HAMAP-Rule" id="MF_01416"/>
    </source>
</evidence>
<dbReference type="NCBIfam" id="TIGR01145">
    <property type="entry name" value="ATP_synt_delta"/>
    <property type="match status" value="1"/>
</dbReference>
<keyword evidence="7 8" id="KW-0066">ATP synthesis</keyword>
<keyword evidence="8" id="KW-1003">Cell membrane</keyword>
<dbReference type="Proteomes" id="UP000234271">
    <property type="component" value="Chromosome"/>
</dbReference>
<dbReference type="GO" id="GO:0005886">
    <property type="term" value="C:plasma membrane"/>
    <property type="evidence" value="ECO:0007669"/>
    <property type="project" value="UniProtKB-SubCell"/>
</dbReference>
<dbReference type="OrthoDB" id="9816221at2"/>